<proteinExistence type="predicted"/>
<organism evidence="2">
    <name type="scientific">hydrothermal vent metagenome</name>
    <dbReference type="NCBI Taxonomy" id="652676"/>
    <lineage>
        <taxon>unclassified sequences</taxon>
        <taxon>metagenomes</taxon>
        <taxon>ecological metagenomes</taxon>
    </lineage>
</organism>
<dbReference type="PIRSF" id="PIRSF032162">
    <property type="entry name" value="UCP032162_imp"/>
    <property type="match status" value="1"/>
</dbReference>
<name>A0A3B0RTR7_9ZZZZ</name>
<dbReference type="InterPro" id="IPR016990">
    <property type="entry name" value="UCP032162_TM"/>
</dbReference>
<keyword evidence="1" id="KW-0812">Transmembrane</keyword>
<feature type="transmembrane region" description="Helical" evidence="1">
    <location>
        <begin position="36"/>
        <end position="54"/>
    </location>
</feature>
<dbReference type="EMBL" id="UOEC01000093">
    <property type="protein sequence ID" value="VAV91778.1"/>
    <property type="molecule type" value="Genomic_DNA"/>
</dbReference>
<dbReference type="AlphaFoldDB" id="A0A3B0RTR7"/>
<sequence length="171" mass="19763">MEVTRFPVIFKDMTDNKKIQFSAVLMPNRSLSPKGFLILMLLVGGVSFSVGVYFMWLGAWPVFGFFGLDVLLLYWAFKKSFSDCETRELIEITDRDFVVQRFLPKKPARKYRLNRHWVRLELAEDKARELVGALTVHSHGKVIEIASFLGPDERKDFYLVLNRALGRADIS</sequence>
<keyword evidence="1" id="KW-0472">Membrane</keyword>
<gene>
    <name evidence="2" type="ORF">MNBD_ALPHA08-826</name>
</gene>
<protein>
    <recommendedName>
        <fullName evidence="3">DUF2244 domain-containing protein</fullName>
    </recommendedName>
</protein>
<dbReference type="InterPro" id="IPR019253">
    <property type="entry name" value="DUF2244_TM"/>
</dbReference>
<evidence type="ECO:0008006" key="3">
    <source>
        <dbReference type="Google" id="ProtNLM"/>
    </source>
</evidence>
<evidence type="ECO:0000256" key="1">
    <source>
        <dbReference type="SAM" id="Phobius"/>
    </source>
</evidence>
<reference evidence="2" key="1">
    <citation type="submission" date="2018-06" db="EMBL/GenBank/DDBJ databases">
        <authorList>
            <person name="Zhirakovskaya E."/>
        </authorList>
    </citation>
    <scope>NUCLEOTIDE SEQUENCE</scope>
</reference>
<feature type="transmembrane region" description="Helical" evidence="1">
    <location>
        <begin position="60"/>
        <end position="77"/>
    </location>
</feature>
<evidence type="ECO:0000313" key="2">
    <source>
        <dbReference type="EMBL" id="VAV91778.1"/>
    </source>
</evidence>
<keyword evidence="1" id="KW-1133">Transmembrane helix</keyword>
<accession>A0A3B0RTR7</accession>
<dbReference type="Pfam" id="PF10003">
    <property type="entry name" value="DUF2244"/>
    <property type="match status" value="1"/>
</dbReference>